<evidence type="ECO:0000313" key="3">
    <source>
        <dbReference type="Proteomes" id="UP000594454"/>
    </source>
</evidence>
<dbReference type="Proteomes" id="UP000594454">
    <property type="component" value="Chromosome 4"/>
</dbReference>
<name>A0A7R8YWE0_HERIL</name>
<proteinExistence type="predicted"/>
<gene>
    <name evidence="2" type="ORF">HERILL_LOCUS10952</name>
</gene>
<accession>A0A7R8YWE0</accession>
<reference evidence="2 3" key="1">
    <citation type="submission" date="2020-11" db="EMBL/GenBank/DDBJ databases">
        <authorList>
            <person name="Wallbank WR R."/>
            <person name="Pardo Diaz C."/>
            <person name="Kozak K."/>
            <person name="Martin S."/>
            <person name="Jiggins C."/>
            <person name="Moest M."/>
            <person name="Warren A I."/>
            <person name="Generalovic N T."/>
            <person name="Byers J.R.P. K."/>
            <person name="Montejo-Kovacevich G."/>
            <person name="Yen C E."/>
        </authorList>
    </citation>
    <scope>NUCLEOTIDE SEQUENCE [LARGE SCALE GENOMIC DNA]</scope>
</reference>
<feature type="region of interest" description="Disordered" evidence="1">
    <location>
        <begin position="75"/>
        <end position="104"/>
    </location>
</feature>
<evidence type="ECO:0000313" key="2">
    <source>
        <dbReference type="EMBL" id="CAD7088313.1"/>
    </source>
</evidence>
<dbReference type="AlphaFoldDB" id="A0A7R8YWE0"/>
<organism evidence="2 3">
    <name type="scientific">Hermetia illucens</name>
    <name type="common">Black soldier fly</name>
    <dbReference type="NCBI Taxonomy" id="343691"/>
    <lineage>
        <taxon>Eukaryota</taxon>
        <taxon>Metazoa</taxon>
        <taxon>Ecdysozoa</taxon>
        <taxon>Arthropoda</taxon>
        <taxon>Hexapoda</taxon>
        <taxon>Insecta</taxon>
        <taxon>Pterygota</taxon>
        <taxon>Neoptera</taxon>
        <taxon>Endopterygota</taxon>
        <taxon>Diptera</taxon>
        <taxon>Brachycera</taxon>
        <taxon>Stratiomyomorpha</taxon>
        <taxon>Stratiomyidae</taxon>
        <taxon>Hermetiinae</taxon>
        <taxon>Hermetia</taxon>
    </lineage>
</organism>
<dbReference type="InParanoid" id="A0A7R8YWE0"/>
<dbReference type="EMBL" id="LR899012">
    <property type="protein sequence ID" value="CAD7088313.1"/>
    <property type="molecule type" value="Genomic_DNA"/>
</dbReference>
<protein>
    <submittedName>
        <fullName evidence="2">Uncharacterized protein</fullName>
    </submittedName>
</protein>
<evidence type="ECO:0000256" key="1">
    <source>
        <dbReference type="SAM" id="MobiDB-lite"/>
    </source>
</evidence>
<keyword evidence="3" id="KW-1185">Reference proteome</keyword>
<sequence length="214" mass="23419">MDEHFRLKKFLQKYAETKATDSPDLESFLAPIPERVNMLSNYGGATFINTLNWQEVYNYTTLIVDLARLALEVPDEHNESSSEGQAARAEPLSSPPPQVRGLEDPSVLPGASFNAIPLPEIQSGVESTLDLERIFVFCFGLVADMLLKRNTRLGANFETSVESLEVIELAIEADDAAGSTGLAPKVDVAALAVVETAIRIVFERHVENTADSIQ</sequence>